<dbReference type="RefSeq" id="WP_036658579.1">
    <property type="nucleotide sequence ID" value="NZ_JQCR01000003.1"/>
</dbReference>
<dbReference type="Proteomes" id="UP000029734">
    <property type="component" value="Unassembled WGS sequence"/>
</dbReference>
<gene>
    <name evidence="1" type="ORF">PWYN_28335</name>
</gene>
<dbReference type="EMBL" id="JQCR01000003">
    <property type="protein sequence ID" value="KGE18414.1"/>
    <property type="molecule type" value="Genomic_DNA"/>
</dbReference>
<sequence>MQWLQGGPLFEVSLITKEVDINSLISEISKHKDIDIIEENIELKINEYKSGYLFDENNLDSQHIHSININIYFEVLSKRKALLFINQVAEETLLLDFCFYGSEFDAPEWGQKGIQAEEYHHFVTLLSDLMNYFNGIAGSVAIEEDVLGLISEIQTWPDKVYSYKKINPTELMKQIDQEKNYIALGIKNEERIQIIYFE</sequence>
<accession>A0A098M773</accession>
<proteinExistence type="predicted"/>
<dbReference type="AlphaFoldDB" id="A0A098M773"/>
<evidence type="ECO:0000313" key="1">
    <source>
        <dbReference type="EMBL" id="KGE18414.1"/>
    </source>
</evidence>
<dbReference type="STRING" id="268407.PWYN_28335"/>
<keyword evidence="2" id="KW-1185">Reference proteome</keyword>
<reference evidence="1 2" key="2">
    <citation type="submission" date="2014-10" db="EMBL/GenBank/DDBJ databases">
        <title>Comparative genomics of the Paenibacillus odorifer group.</title>
        <authorList>
            <person name="Tsai Y.-C."/>
            <person name="Martin N."/>
            <person name="Korlach J."/>
            <person name="Wiedmann M."/>
        </authorList>
    </citation>
    <scope>NUCLEOTIDE SEQUENCE [LARGE SCALE GENOMIC DNA]</scope>
    <source>
        <strain evidence="1 2">DSM 18334</strain>
    </source>
</reference>
<comment type="caution">
    <text evidence="1">The sequence shown here is derived from an EMBL/GenBank/DDBJ whole genome shotgun (WGS) entry which is preliminary data.</text>
</comment>
<name>A0A098M773_9BACL</name>
<dbReference type="OrthoDB" id="2450947at2"/>
<organism evidence="1 2">
    <name type="scientific">Paenibacillus wynnii</name>
    <dbReference type="NCBI Taxonomy" id="268407"/>
    <lineage>
        <taxon>Bacteria</taxon>
        <taxon>Bacillati</taxon>
        <taxon>Bacillota</taxon>
        <taxon>Bacilli</taxon>
        <taxon>Bacillales</taxon>
        <taxon>Paenibacillaceae</taxon>
        <taxon>Paenibacillus</taxon>
    </lineage>
</organism>
<evidence type="ECO:0000313" key="2">
    <source>
        <dbReference type="Proteomes" id="UP000029734"/>
    </source>
</evidence>
<protein>
    <submittedName>
        <fullName evidence="1">Uncharacterized protein</fullName>
    </submittedName>
</protein>
<reference evidence="1 2" key="1">
    <citation type="submission" date="2014-08" db="EMBL/GenBank/DDBJ databases">
        <authorList>
            <person name="den Bakker H.C."/>
        </authorList>
    </citation>
    <scope>NUCLEOTIDE SEQUENCE [LARGE SCALE GENOMIC DNA]</scope>
    <source>
        <strain evidence="1 2">DSM 18334</strain>
    </source>
</reference>